<evidence type="ECO:0000256" key="1">
    <source>
        <dbReference type="ARBA" id="ARBA00003747"/>
    </source>
</evidence>
<comment type="catalytic activity">
    <reaction evidence="8">
        <text>L-threonyl-[protein] + ATP = O-phospho-L-threonyl-[protein] + ADP + H(+)</text>
        <dbReference type="Rhea" id="RHEA:46608"/>
        <dbReference type="Rhea" id="RHEA-COMP:11060"/>
        <dbReference type="Rhea" id="RHEA-COMP:11605"/>
        <dbReference type="ChEBI" id="CHEBI:15378"/>
        <dbReference type="ChEBI" id="CHEBI:30013"/>
        <dbReference type="ChEBI" id="CHEBI:30616"/>
        <dbReference type="ChEBI" id="CHEBI:61977"/>
        <dbReference type="ChEBI" id="CHEBI:456216"/>
        <dbReference type="EC" id="2.7.11.1"/>
    </reaction>
</comment>
<reference evidence="11 12" key="1">
    <citation type="journal article" date="2020" name="Phytopathology">
        <title>Genome Sequence Resources of Colletotrichum truncatum, C. plurivorum, C. musicola, and C. sojae: Four Species Pathogenic to Soybean (Glycine max).</title>
        <authorList>
            <person name="Rogerio F."/>
            <person name="Boufleur T.R."/>
            <person name="Ciampi-Guillardi M."/>
            <person name="Sukno S.A."/>
            <person name="Thon M.R."/>
            <person name="Massola Junior N.S."/>
            <person name="Baroncelli R."/>
        </authorList>
    </citation>
    <scope>NUCLEOTIDE SEQUENCE [LARGE SCALE GENOMIC DNA]</scope>
    <source>
        <strain evidence="11 12">LFN0009</strain>
    </source>
</reference>
<dbReference type="Gene3D" id="1.10.510.10">
    <property type="entry name" value="Transferase(Phosphotransferase) domain 1"/>
    <property type="match status" value="1"/>
</dbReference>
<gene>
    <name evidence="11" type="ORF">CSOJ01_08362</name>
</gene>
<dbReference type="EC" id="2.7.11.1" evidence="3"/>
<accession>A0A8H6J622</accession>
<comment type="function">
    <text evidence="1">Component of the EKC/KEOPS complex that is required for the formation of a threonylcarbamoyl group on adenosine at position 37 (t(6)A37) in tRNAs that read codons beginning with adenine. The complex is probably involved in the transfer of the threonylcarbamoyl moiety of threonylcarbamoyl-AMP (TC-AMP) to the N6 group of A37. BUD32 has ATPase activity in the context of the EKC/KEOPS complex and likely plays a supporting role to the catalytic subunit KAE1. The EKC/KEOPS complex also promotes both telomere uncapping and telomere elongation. The complex is required for efficient recruitment of transcriptional coactivators.</text>
</comment>
<dbReference type="EMBL" id="WIGN01000143">
    <property type="protein sequence ID" value="KAF6807174.1"/>
    <property type="molecule type" value="Genomic_DNA"/>
</dbReference>
<keyword evidence="12" id="KW-1185">Reference proteome</keyword>
<dbReference type="InterPro" id="IPR008266">
    <property type="entry name" value="Tyr_kinase_AS"/>
</dbReference>
<dbReference type="InterPro" id="IPR011009">
    <property type="entry name" value="Kinase-like_dom_sf"/>
</dbReference>
<dbReference type="PROSITE" id="PS50011">
    <property type="entry name" value="PROTEIN_KINASE_DOM"/>
    <property type="match status" value="1"/>
</dbReference>
<feature type="domain" description="Protein kinase" evidence="10">
    <location>
        <begin position="13"/>
        <end position="312"/>
    </location>
</feature>
<comment type="subunit">
    <text evidence="2">Component of the EKC/KEOPS complex composed of at least BUD32, CGI121, GON7, KAE1 and PCC1; the whole complex dimerizes.</text>
</comment>
<evidence type="ECO:0000256" key="4">
    <source>
        <dbReference type="ARBA" id="ARBA00013948"/>
    </source>
</evidence>
<name>A0A8H6J622_9PEZI</name>
<organism evidence="11 12">
    <name type="scientific">Colletotrichum sojae</name>
    <dbReference type="NCBI Taxonomy" id="2175907"/>
    <lineage>
        <taxon>Eukaryota</taxon>
        <taxon>Fungi</taxon>
        <taxon>Dikarya</taxon>
        <taxon>Ascomycota</taxon>
        <taxon>Pezizomycotina</taxon>
        <taxon>Sordariomycetes</taxon>
        <taxon>Hypocreomycetidae</taxon>
        <taxon>Glomerellales</taxon>
        <taxon>Glomerellaceae</taxon>
        <taxon>Colletotrichum</taxon>
        <taxon>Colletotrichum orchidearum species complex</taxon>
    </lineage>
</organism>
<evidence type="ECO:0000256" key="3">
    <source>
        <dbReference type="ARBA" id="ARBA00012513"/>
    </source>
</evidence>
<sequence>MADPLIPTLWTPFFGLHSLDRGAGGQVFAINDRIVFKCPTNFSYPHPQQAEEAIESAQRITHEKAVYEVLERHPHTNIIRCLLSIPEGFFMERMAMTLRDRIDYRPELNPPNAPTQLRWIYQIASAVAWLEKLGLVHGDLRPANILLTVDEHVRLADFDVCVKIGEELQAASEPFCKLDARLDTPPAGAVSEQFALASVIYTIRFNHIPMAELDAPERVQRIARIEMPPSEEDELFGDLIQDCWQGRYPSMAAMYEEIRSRVCRELGPEDGVVGESHHETPDLVAQCEEFVVQGRARANPSPLRRPECNAVS</sequence>
<evidence type="ECO:0000256" key="8">
    <source>
        <dbReference type="ARBA" id="ARBA00047899"/>
    </source>
</evidence>
<dbReference type="GO" id="GO:0004674">
    <property type="term" value="F:protein serine/threonine kinase activity"/>
    <property type="evidence" value="ECO:0007669"/>
    <property type="project" value="UniProtKB-EC"/>
</dbReference>
<evidence type="ECO:0000313" key="11">
    <source>
        <dbReference type="EMBL" id="KAF6807174.1"/>
    </source>
</evidence>
<evidence type="ECO:0000256" key="2">
    <source>
        <dbReference type="ARBA" id="ARBA00011534"/>
    </source>
</evidence>
<comment type="catalytic activity">
    <reaction evidence="9">
        <text>L-seryl-[protein] + ATP = O-phospho-L-seryl-[protein] + ADP + H(+)</text>
        <dbReference type="Rhea" id="RHEA:17989"/>
        <dbReference type="Rhea" id="RHEA-COMP:9863"/>
        <dbReference type="Rhea" id="RHEA-COMP:11604"/>
        <dbReference type="ChEBI" id="CHEBI:15378"/>
        <dbReference type="ChEBI" id="CHEBI:29999"/>
        <dbReference type="ChEBI" id="CHEBI:30616"/>
        <dbReference type="ChEBI" id="CHEBI:83421"/>
        <dbReference type="ChEBI" id="CHEBI:456216"/>
        <dbReference type="EC" id="2.7.11.1"/>
    </reaction>
</comment>
<evidence type="ECO:0000259" key="10">
    <source>
        <dbReference type="PROSITE" id="PS50011"/>
    </source>
</evidence>
<dbReference type="InterPro" id="IPR000719">
    <property type="entry name" value="Prot_kinase_dom"/>
</dbReference>
<evidence type="ECO:0000256" key="9">
    <source>
        <dbReference type="ARBA" id="ARBA00048679"/>
    </source>
</evidence>
<protein>
    <recommendedName>
        <fullName evidence="5">EKC/KEOPS complex subunit BUD32</fullName>
        <ecNumber evidence="3">2.7.11.1</ecNumber>
    </recommendedName>
    <alternativeName>
        <fullName evidence="6 7">Atypical Serine/threonine protein kinase BUD32</fullName>
    </alternativeName>
    <alternativeName>
        <fullName evidence="4">EKC/KEOPS complex subunit bud32</fullName>
    </alternativeName>
</protein>
<dbReference type="InterPro" id="IPR053235">
    <property type="entry name" value="Ser_Thr_kinase"/>
</dbReference>
<comment type="caution">
    <text evidence="11">The sequence shown here is derived from an EMBL/GenBank/DDBJ whole genome shotgun (WGS) entry which is preliminary data.</text>
</comment>
<evidence type="ECO:0000256" key="6">
    <source>
        <dbReference type="ARBA" id="ARBA00030980"/>
    </source>
</evidence>
<dbReference type="GO" id="GO:0005524">
    <property type="term" value="F:ATP binding"/>
    <property type="evidence" value="ECO:0007669"/>
    <property type="project" value="InterPro"/>
</dbReference>
<dbReference type="AlphaFoldDB" id="A0A8H6J622"/>
<dbReference type="Pfam" id="PF00069">
    <property type="entry name" value="Pkinase"/>
    <property type="match status" value="1"/>
</dbReference>
<evidence type="ECO:0000256" key="5">
    <source>
        <dbReference type="ARBA" id="ARBA00019973"/>
    </source>
</evidence>
<evidence type="ECO:0000256" key="7">
    <source>
        <dbReference type="ARBA" id="ARBA00033194"/>
    </source>
</evidence>
<proteinExistence type="predicted"/>
<dbReference type="GO" id="GO:0005737">
    <property type="term" value="C:cytoplasm"/>
    <property type="evidence" value="ECO:0007669"/>
    <property type="project" value="TreeGrafter"/>
</dbReference>
<dbReference type="PANTHER" id="PTHR24361">
    <property type="entry name" value="MITOGEN-ACTIVATED KINASE KINASE KINASE"/>
    <property type="match status" value="1"/>
</dbReference>
<dbReference type="SUPFAM" id="SSF56112">
    <property type="entry name" value="Protein kinase-like (PK-like)"/>
    <property type="match status" value="1"/>
</dbReference>
<dbReference type="PROSITE" id="PS00109">
    <property type="entry name" value="PROTEIN_KINASE_TYR"/>
    <property type="match status" value="1"/>
</dbReference>
<dbReference type="Proteomes" id="UP000652219">
    <property type="component" value="Unassembled WGS sequence"/>
</dbReference>
<evidence type="ECO:0000313" key="12">
    <source>
        <dbReference type="Proteomes" id="UP000652219"/>
    </source>
</evidence>